<gene>
    <name evidence="1" type="ORF">EMPG_14311</name>
</gene>
<accession>A0A0H1BFS4</accession>
<reference evidence="2" key="1">
    <citation type="journal article" date="2015" name="PLoS Genet.">
        <title>The dynamic genome and transcriptome of the human fungal pathogen Blastomyces and close relative Emmonsia.</title>
        <authorList>
            <person name="Munoz J.F."/>
            <person name="Gauthier G.M."/>
            <person name="Desjardins C.A."/>
            <person name="Gallo J.E."/>
            <person name="Holder J."/>
            <person name="Sullivan T.D."/>
            <person name="Marty A.J."/>
            <person name="Carmen J.C."/>
            <person name="Chen Z."/>
            <person name="Ding L."/>
            <person name="Gujja S."/>
            <person name="Magrini V."/>
            <person name="Misas E."/>
            <person name="Mitreva M."/>
            <person name="Priest M."/>
            <person name="Saif S."/>
            <person name="Whiston E.A."/>
            <person name="Young S."/>
            <person name="Zeng Q."/>
            <person name="Goldman W.E."/>
            <person name="Mardis E.R."/>
            <person name="Taylor J.W."/>
            <person name="McEwen J.G."/>
            <person name="Clay O.K."/>
            <person name="Klein B.S."/>
            <person name="Cuomo C.A."/>
        </authorList>
    </citation>
    <scope>NUCLEOTIDE SEQUENCE [LARGE SCALE GENOMIC DNA]</scope>
    <source>
        <strain evidence="2">UAMH 139</strain>
    </source>
</reference>
<keyword evidence="2" id="KW-1185">Reference proteome</keyword>
<organism evidence="1 2">
    <name type="scientific">Blastomyces silverae</name>
    <dbReference type="NCBI Taxonomy" id="2060906"/>
    <lineage>
        <taxon>Eukaryota</taxon>
        <taxon>Fungi</taxon>
        <taxon>Dikarya</taxon>
        <taxon>Ascomycota</taxon>
        <taxon>Pezizomycotina</taxon>
        <taxon>Eurotiomycetes</taxon>
        <taxon>Eurotiomycetidae</taxon>
        <taxon>Onygenales</taxon>
        <taxon>Ajellomycetaceae</taxon>
        <taxon>Blastomyces</taxon>
    </lineage>
</organism>
<sequence length="105" mass="11046">APDVIRPADSVQYCANRASTQYFPPAQPHPSSFIPCGSTTPCTAAAAQDAQAARLAEKWNYIRIVPPPPPNSPPCPALALHNTGLFGSSSPIESSAKEHRLAIIA</sequence>
<feature type="non-terminal residue" evidence="1">
    <location>
        <position position="1"/>
    </location>
</feature>
<evidence type="ECO:0000313" key="1">
    <source>
        <dbReference type="EMBL" id="KLJ10309.1"/>
    </source>
</evidence>
<comment type="caution">
    <text evidence="1">The sequence shown here is derived from an EMBL/GenBank/DDBJ whole genome shotgun (WGS) entry which is preliminary data.</text>
</comment>
<feature type="non-terminal residue" evidence="1">
    <location>
        <position position="105"/>
    </location>
</feature>
<name>A0A0H1BFS4_9EURO</name>
<protein>
    <submittedName>
        <fullName evidence="1">Uncharacterized protein</fullName>
    </submittedName>
</protein>
<dbReference type="AlphaFoldDB" id="A0A0H1BFS4"/>
<evidence type="ECO:0000313" key="2">
    <source>
        <dbReference type="Proteomes" id="UP000053573"/>
    </source>
</evidence>
<dbReference type="EMBL" id="LDEV01002094">
    <property type="protein sequence ID" value="KLJ10309.1"/>
    <property type="molecule type" value="Genomic_DNA"/>
</dbReference>
<dbReference type="Proteomes" id="UP000053573">
    <property type="component" value="Unassembled WGS sequence"/>
</dbReference>
<proteinExistence type="predicted"/>